<proteinExistence type="predicted"/>
<gene>
    <name evidence="1" type="ORF">CM19_12600</name>
</gene>
<evidence type="ECO:0000313" key="2">
    <source>
        <dbReference type="Proteomes" id="UP000024332"/>
    </source>
</evidence>
<dbReference type="EMBL" id="JFZT01000065">
    <property type="protein sequence ID" value="EZQ01646.1"/>
    <property type="molecule type" value="Genomic_DNA"/>
</dbReference>
<accession>A0A031LJB5</accession>
<comment type="caution">
    <text evidence="1">The sequence shown here is derived from an EMBL/GenBank/DDBJ whole genome shotgun (WGS) entry which is preliminary data.</text>
</comment>
<dbReference type="Proteomes" id="UP000024332">
    <property type="component" value="Unassembled WGS sequence"/>
</dbReference>
<organism evidence="1 2">
    <name type="scientific">Candidatus Acidianus copahuensis</name>
    <dbReference type="NCBI Taxonomy" id="1160895"/>
    <lineage>
        <taxon>Archaea</taxon>
        <taxon>Thermoproteota</taxon>
        <taxon>Thermoprotei</taxon>
        <taxon>Sulfolobales</taxon>
        <taxon>Sulfolobaceae</taxon>
        <taxon>Acidianus</taxon>
    </lineage>
</organism>
<keyword evidence="2" id="KW-1185">Reference proteome</keyword>
<sequence length="320" mass="37870">MLREMEEITYPSLESDYVKLYANLFFPVKGKRIWFVPLTLTYFKETGEYEIRIDHSTFRANKGEEQSHISDQLKRVIKRVIDFAKLCNCFMEYIPTEHVHPLYRRGRVKLKYVWDKLMPISEAKELWRKYKENLKNRLESNKIMLRDYLTVVSIIYKSLGKKVTGDLKEDYKRYADFRDCGLLDLPLDDRDAFYRWYHDDEWVGCHPFEVVAGGLISAGILLFPPDEDGRYTLSVGSYVDDYVKSVKGLLQFKVPFSAPLLHKALKILTGEEYVKVNDYNEGLLNFVYVNYYDVKRKSKVEWEQSDGVCLKRKYLQSKQS</sequence>
<protein>
    <submittedName>
        <fullName evidence="1">Uncharacterized protein</fullName>
    </submittedName>
</protein>
<name>A0A031LJB5_9CREN</name>
<evidence type="ECO:0000313" key="1">
    <source>
        <dbReference type="EMBL" id="EZQ01646.1"/>
    </source>
</evidence>
<dbReference type="AlphaFoldDB" id="A0A031LJB5"/>
<reference evidence="1 2" key="1">
    <citation type="submission" date="2014-03" db="EMBL/GenBank/DDBJ databases">
        <title>Draft genome sequence of the novel thermoacidophilic archaea Acidianus copahuensis ALE1 strain, isolated from Copahue volcanic area in Neuquen Argentina.</title>
        <authorList>
            <person name="Urbieta M.S."/>
            <person name="Rascovan N."/>
            <person name="Castro C."/>
            <person name="Revale S."/>
            <person name="Giaveno M.A."/>
            <person name="Vazquez M.P."/>
            <person name="Donati E.R."/>
        </authorList>
    </citation>
    <scope>NUCLEOTIDE SEQUENCE [LARGE SCALE GENOMIC DNA]</scope>
    <source>
        <strain evidence="1 2">ALE1</strain>
    </source>
</reference>